<name>A0AAV2HF74_LYMST</name>
<evidence type="ECO:0000313" key="2">
    <source>
        <dbReference type="Proteomes" id="UP001497497"/>
    </source>
</evidence>
<keyword evidence="2" id="KW-1185">Reference proteome</keyword>
<organism evidence="1 2">
    <name type="scientific">Lymnaea stagnalis</name>
    <name type="common">Great pond snail</name>
    <name type="synonym">Helix stagnalis</name>
    <dbReference type="NCBI Taxonomy" id="6523"/>
    <lineage>
        <taxon>Eukaryota</taxon>
        <taxon>Metazoa</taxon>
        <taxon>Spiralia</taxon>
        <taxon>Lophotrochozoa</taxon>
        <taxon>Mollusca</taxon>
        <taxon>Gastropoda</taxon>
        <taxon>Heterobranchia</taxon>
        <taxon>Euthyneura</taxon>
        <taxon>Panpulmonata</taxon>
        <taxon>Hygrophila</taxon>
        <taxon>Lymnaeoidea</taxon>
        <taxon>Lymnaeidae</taxon>
        <taxon>Lymnaea</taxon>
    </lineage>
</organism>
<accession>A0AAV2HF74</accession>
<comment type="caution">
    <text evidence="1">The sequence shown here is derived from an EMBL/GenBank/DDBJ whole genome shotgun (WGS) entry which is preliminary data.</text>
</comment>
<protein>
    <submittedName>
        <fullName evidence="1">Uncharacterized protein</fullName>
    </submittedName>
</protein>
<gene>
    <name evidence="1" type="ORF">GSLYS_00006538001</name>
</gene>
<proteinExistence type="predicted"/>
<dbReference type="EMBL" id="CAXITT010000117">
    <property type="protein sequence ID" value="CAL1532459.1"/>
    <property type="molecule type" value="Genomic_DNA"/>
</dbReference>
<reference evidence="1 2" key="1">
    <citation type="submission" date="2024-04" db="EMBL/GenBank/DDBJ databases">
        <authorList>
            <consortium name="Genoscope - CEA"/>
            <person name="William W."/>
        </authorList>
    </citation>
    <scope>NUCLEOTIDE SEQUENCE [LARGE SCALE GENOMIC DNA]</scope>
</reference>
<dbReference type="AlphaFoldDB" id="A0AAV2HF74"/>
<sequence length="175" mass="19911">MAVIYSDSREMKFGYSRLQAYNSISISLLPGPFGPLPIKVITLSWNRFHCSGTKMIPTQQGVGIRFCWRPKDPNSTRCVGIMFYWRPKDPNSTRCRHHVLLEAQGSQLNKVSASGSIGGPRIQTMFNNNNKKTMTRHSLQLTTQNLRSMPSTQNKAKLTISQRCDIKYCNIKNNQ</sequence>
<evidence type="ECO:0000313" key="1">
    <source>
        <dbReference type="EMBL" id="CAL1532459.1"/>
    </source>
</evidence>
<dbReference type="Proteomes" id="UP001497497">
    <property type="component" value="Unassembled WGS sequence"/>
</dbReference>